<dbReference type="SUPFAM" id="SSF53850">
    <property type="entry name" value="Periplasmic binding protein-like II"/>
    <property type="match status" value="1"/>
</dbReference>
<dbReference type="GO" id="GO:0003700">
    <property type="term" value="F:DNA-binding transcription factor activity"/>
    <property type="evidence" value="ECO:0007669"/>
    <property type="project" value="InterPro"/>
</dbReference>
<evidence type="ECO:0000259" key="5">
    <source>
        <dbReference type="PROSITE" id="PS50931"/>
    </source>
</evidence>
<dbReference type="InterPro" id="IPR000847">
    <property type="entry name" value="LysR_HTH_N"/>
</dbReference>
<evidence type="ECO:0000256" key="3">
    <source>
        <dbReference type="ARBA" id="ARBA00023125"/>
    </source>
</evidence>
<dbReference type="SUPFAM" id="SSF46785">
    <property type="entry name" value="Winged helix' DNA-binding domain"/>
    <property type="match status" value="1"/>
</dbReference>
<keyword evidence="7" id="KW-1185">Reference proteome</keyword>
<dbReference type="EMBL" id="BGZJ01000001">
    <property type="protein sequence ID" value="GBO93720.1"/>
    <property type="molecule type" value="Genomic_DNA"/>
</dbReference>
<sequence>MRTPANEQFQLDQLNDWRMLIDVVKARSMKIAAQNLGVDPSTVTRRIDKLETTMGTKFLLRSNQGLELTPEGRVAFANISHILAEYDAFLASFQRSQKEPPQKISITCPSVLADCDLIGLITDFQKRYPQTYFEIYDTPEEIKGEPDLSYWFGTPACRDKSRLQPICSFHPVLAVAPSYIEKYGEPKEPEDILKTPVFFFYRPTGGEGTTLTFTKNGETRDVRIDPSLRSSAYLPLVPSALGGEGVLANINSFMVDNYLKTGDLKLILTDWKLPAVPIYQEVNPARERDPLISQFIEEVLTNVHGIIKDIPGFMGYEESPGGIF</sequence>
<accession>A0A388SE57</accession>
<protein>
    <submittedName>
        <fullName evidence="6">LysR family transcriptional regulator</fullName>
    </submittedName>
</protein>
<proteinExistence type="inferred from homology"/>
<gene>
    <name evidence="6" type="ORF">MESMUL_10740</name>
</gene>
<keyword evidence="3" id="KW-0238">DNA-binding</keyword>
<dbReference type="InterPro" id="IPR005119">
    <property type="entry name" value="LysR_subst-bd"/>
</dbReference>
<dbReference type="InterPro" id="IPR036388">
    <property type="entry name" value="WH-like_DNA-bd_sf"/>
</dbReference>
<dbReference type="InterPro" id="IPR058163">
    <property type="entry name" value="LysR-type_TF_proteobact-type"/>
</dbReference>
<comment type="caution">
    <text evidence="6">The sequence shown here is derived from an EMBL/GenBank/DDBJ whole genome shotgun (WGS) entry which is preliminary data.</text>
</comment>
<organism evidence="6 7">
    <name type="scientific">Mesosutterella multiformis</name>
    <dbReference type="NCBI Taxonomy" id="2259133"/>
    <lineage>
        <taxon>Bacteria</taxon>
        <taxon>Pseudomonadati</taxon>
        <taxon>Pseudomonadota</taxon>
        <taxon>Betaproteobacteria</taxon>
        <taxon>Burkholderiales</taxon>
        <taxon>Sutterellaceae</taxon>
        <taxon>Mesosutterella</taxon>
    </lineage>
</organism>
<dbReference type="GO" id="GO:0006351">
    <property type="term" value="P:DNA-templated transcription"/>
    <property type="evidence" value="ECO:0007669"/>
    <property type="project" value="TreeGrafter"/>
</dbReference>
<evidence type="ECO:0000256" key="1">
    <source>
        <dbReference type="ARBA" id="ARBA00009437"/>
    </source>
</evidence>
<dbReference type="InterPro" id="IPR036390">
    <property type="entry name" value="WH_DNA-bd_sf"/>
</dbReference>
<keyword evidence="2" id="KW-0805">Transcription regulation</keyword>
<dbReference type="RefSeq" id="WP_116270042.1">
    <property type="nucleotide sequence ID" value="NZ_BGZJ01000001.1"/>
</dbReference>
<dbReference type="Gene3D" id="3.40.190.290">
    <property type="match status" value="1"/>
</dbReference>
<dbReference type="Gene3D" id="1.10.10.10">
    <property type="entry name" value="Winged helix-like DNA-binding domain superfamily/Winged helix DNA-binding domain"/>
    <property type="match status" value="1"/>
</dbReference>
<dbReference type="AlphaFoldDB" id="A0A388SE57"/>
<evidence type="ECO:0000313" key="6">
    <source>
        <dbReference type="EMBL" id="GBO93720.1"/>
    </source>
</evidence>
<evidence type="ECO:0000256" key="2">
    <source>
        <dbReference type="ARBA" id="ARBA00023015"/>
    </source>
</evidence>
<dbReference type="OrthoDB" id="116299at2"/>
<dbReference type="PANTHER" id="PTHR30537:SF21">
    <property type="entry name" value="HTH-TYPE TRANSCRIPTIONAL REGULATOR SINR-RELATED"/>
    <property type="match status" value="1"/>
</dbReference>
<evidence type="ECO:0000256" key="4">
    <source>
        <dbReference type="ARBA" id="ARBA00023163"/>
    </source>
</evidence>
<dbReference type="Pfam" id="PF03466">
    <property type="entry name" value="LysR_substrate"/>
    <property type="match status" value="1"/>
</dbReference>
<comment type="similarity">
    <text evidence="1">Belongs to the LysR transcriptional regulatory family.</text>
</comment>
<feature type="domain" description="HTH lysR-type" evidence="5">
    <location>
        <begin position="12"/>
        <end position="69"/>
    </location>
</feature>
<dbReference type="Proteomes" id="UP000266091">
    <property type="component" value="Unassembled WGS sequence"/>
</dbReference>
<keyword evidence="4" id="KW-0804">Transcription</keyword>
<dbReference type="PANTHER" id="PTHR30537">
    <property type="entry name" value="HTH-TYPE TRANSCRIPTIONAL REGULATOR"/>
    <property type="match status" value="1"/>
</dbReference>
<evidence type="ECO:0000313" key="7">
    <source>
        <dbReference type="Proteomes" id="UP000266091"/>
    </source>
</evidence>
<reference evidence="6 7" key="1">
    <citation type="journal article" date="2018" name="Int. J. Syst. Evol. Microbiol.">
        <title>Mesosutterella multiformis gen. nov., sp. nov., a member of the family Sutterellaceae and Sutterella megalosphaeroides sp. nov., isolated from human faeces.</title>
        <authorList>
            <person name="Sakamoto M."/>
            <person name="Ikeyama N."/>
            <person name="Kunihiro T."/>
            <person name="Iino T."/>
            <person name="Yuki M."/>
            <person name="Ohkuma M."/>
        </authorList>
    </citation>
    <scope>NUCLEOTIDE SEQUENCE [LARGE SCALE GENOMIC DNA]</scope>
    <source>
        <strain evidence="6 7">4NBBH2</strain>
    </source>
</reference>
<accession>A0A401LH65</accession>
<dbReference type="PROSITE" id="PS50931">
    <property type="entry name" value="HTH_LYSR"/>
    <property type="match status" value="1"/>
</dbReference>
<name>A0A388SE57_9BURK</name>
<dbReference type="GO" id="GO:0043565">
    <property type="term" value="F:sequence-specific DNA binding"/>
    <property type="evidence" value="ECO:0007669"/>
    <property type="project" value="TreeGrafter"/>
</dbReference>
<dbReference type="Pfam" id="PF00126">
    <property type="entry name" value="HTH_1"/>
    <property type="match status" value="1"/>
</dbReference>